<comment type="similarity">
    <text evidence="2">Belongs to the type IA topoisomerase family.</text>
</comment>
<dbReference type="GO" id="GO:0003917">
    <property type="term" value="F:DNA topoisomerase type I (single strand cut, ATP-independent) activity"/>
    <property type="evidence" value="ECO:0007669"/>
    <property type="project" value="UniProtKB-EC"/>
</dbReference>
<dbReference type="GO" id="GO:0006265">
    <property type="term" value="P:DNA topological change"/>
    <property type="evidence" value="ECO:0007669"/>
    <property type="project" value="InterPro"/>
</dbReference>
<dbReference type="Gene3D" id="1.10.460.10">
    <property type="entry name" value="Topoisomerase I, domain 2"/>
    <property type="match status" value="1"/>
</dbReference>
<dbReference type="Pfam" id="PF01131">
    <property type="entry name" value="Topoisom_bac"/>
    <property type="match status" value="1"/>
</dbReference>
<comment type="catalytic activity">
    <reaction evidence="1">
        <text>ATP-independent breakage of single-stranded DNA, followed by passage and rejoining.</text>
        <dbReference type="EC" id="5.6.2.1"/>
    </reaction>
</comment>
<evidence type="ECO:0000256" key="2">
    <source>
        <dbReference type="ARBA" id="ARBA00009446"/>
    </source>
</evidence>
<dbReference type="CDD" id="cd03362">
    <property type="entry name" value="TOPRIM_TopoIA_TopoIII"/>
    <property type="match status" value="1"/>
</dbReference>
<dbReference type="SMART" id="SM00493">
    <property type="entry name" value="TOPRIM"/>
    <property type="match status" value="1"/>
</dbReference>
<dbReference type="PROSITE" id="PS00396">
    <property type="entry name" value="TOPO_IA_1"/>
    <property type="match status" value="1"/>
</dbReference>
<evidence type="ECO:0000313" key="13">
    <source>
        <dbReference type="Proteomes" id="UP001204579"/>
    </source>
</evidence>
<dbReference type="Pfam" id="PF01751">
    <property type="entry name" value="Toprim"/>
    <property type="match status" value="1"/>
</dbReference>
<dbReference type="PANTHER" id="PTHR11390:SF21">
    <property type="entry name" value="DNA TOPOISOMERASE 3-ALPHA"/>
    <property type="match status" value="1"/>
</dbReference>
<proteinExistence type="inferred from homology"/>
<comment type="caution">
    <text evidence="12">The sequence shown here is derived from an EMBL/GenBank/DDBJ whole genome shotgun (WGS) entry which is preliminary data.</text>
</comment>
<dbReference type="InterPro" id="IPR013497">
    <property type="entry name" value="Topo_IA_cen"/>
</dbReference>
<dbReference type="Gene3D" id="3.40.50.140">
    <property type="match status" value="1"/>
</dbReference>
<dbReference type="InterPro" id="IPR034144">
    <property type="entry name" value="TOPRIM_TopoIII"/>
</dbReference>
<dbReference type="PRINTS" id="PR00417">
    <property type="entry name" value="PRTPISMRASEI"/>
</dbReference>
<keyword evidence="6 12" id="KW-0413">Isomerase</keyword>
<gene>
    <name evidence="12" type="ORF">NW209_08620</name>
</gene>
<dbReference type="GO" id="GO:0006281">
    <property type="term" value="P:DNA repair"/>
    <property type="evidence" value="ECO:0007669"/>
    <property type="project" value="TreeGrafter"/>
</dbReference>
<evidence type="ECO:0000256" key="5">
    <source>
        <dbReference type="ARBA" id="ARBA00023125"/>
    </source>
</evidence>
<dbReference type="SMART" id="SM00436">
    <property type="entry name" value="TOP1Bc"/>
    <property type="match status" value="1"/>
</dbReference>
<dbReference type="InterPro" id="IPR023405">
    <property type="entry name" value="Topo_IA_core_domain"/>
</dbReference>
<dbReference type="InterPro" id="IPR023406">
    <property type="entry name" value="Topo_IA_AS"/>
</dbReference>
<dbReference type="Gene3D" id="1.10.290.10">
    <property type="entry name" value="Topoisomerase I, domain 4"/>
    <property type="match status" value="1"/>
</dbReference>
<organism evidence="12 13">
    <name type="scientific">Phocaeicola barnesiae</name>
    <dbReference type="NCBI Taxonomy" id="376804"/>
    <lineage>
        <taxon>Bacteria</taxon>
        <taxon>Pseudomonadati</taxon>
        <taxon>Bacteroidota</taxon>
        <taxon>Bacteroidia</taxon>
        <taxon>Bacteroidales</taxon>
        <taxon>Bacteroidaceae</taxon>
        <taxon>Phocaeicola</taxon>
    </lineage>
</organism>
<dbReference type="SUPFAM" id="SSF56712">
    <property type="entry name" value="Prokaryotic type I DNA topoisomerase"/>
    <property type="match status" value="1"/>
</dbReference>
<evidence type="ECO:0000256" key="8">
    <source>
        <dbReference type="ARBA" id="ARBA00031985"/>
    </source>
</evidence>
<evidence type="ECO:0000256" key="6">
    <source>
        <dbReference type="ARBA" id="ARBA00023235"/>
    </source>
</evidence>
<keyword evidence="5" id="KW-0238">DNA-binding</keyword>
<evidence type="ECO:0000256" key="10">
    <source>
        <dbReference type="ARBA" id="ARBA00032877"/>
    </source>
</evidence>
<dbReference type="InterPro" id="IPR000380">
    <property type="entry name" value="Topo_IA"/>
</dbReference>
<dbReference type="InterPro" id="IPR003602">
    <property type="entry name" value="Topo_IA_DNA-bd_dom"/>
</dbReference>
<keyword evidence="4" id="KW-0799">Topoisomerase</keyword>
<accession>A0AAW5N7V3</accession>
<evidence type="ECO:0000313" key="12">
    <source>
        <dbReference type="EMBL" id="MCR8874073.1"/>
    </source>
</evidence>
<dbReference type="PROSITE" id="PS52039">
    <property type="entry name" value="TOPO_IA_2"/>
    <property type="match status" value="1"/>
</dbReference>
<evidence type="ECO:0000256" key="1">
    <source>
        <dbReference type="ARBA" id="ARBA00000213"/>
    </source>
</evidence>
<dbReference type="SMART" id="SM00437">
    <property type="entry name" value="TOP1Ac"/>
    <property type="match status" value="1"/>
</dbReference>
<dbReference type="GO" id="GO:0043597">
    <property type="term" value="C:cytoplasmic replication fork"/>
    <property type="evidence" value="ECO:0007669"/>
    <property type="project" value="TreeGrafter"/>
</dbReference>
<evidence type="ECO:0000256" key="7">
    <source>
        <dbReference type="ARBA" id="ARBA00030003"/>
    </source>
</evidence>
<dbReference type="InterPro" id="IPR013826">
    <property type="entry name" value="Topo_IA_cen_sub3"/>
</dbReference>
<name>A0AAW5N7V3_9BACT</name>
<dbReference type="Gene3D" id="2.70.20.10">
    <property type="entry name" value="Topoisomerase I, domain 3"/>
    <property type="match status" value="1"/>
</dbReference>
<protein>
    <recommendedName>
        <fullName evidence="3">DNA topoisomerase</fullName>
        <ecNumber evidence="3">5.6.2.1</ecNumber>
    </recommendedName>
    <alternativeName>
        <fullName evidence="10">Omega-protein</fullName>
    </alternativeName>
    <alternativeName>
        <fullName evidence="9">Relaxing enzyme</fullName>
    </alternativeName>
    <alternativeName>
        <fullName evidence="7">Swivelase</fullName>
    </alternativeName>
    <alternativeName>
        <fullName evidence="8">Untwisting enzyme</fullName>
    </alternativeName>
</protein>
<sequence>MEHTLILTDKPEVGKTIARIIGADKRGNGYMAGGGYIVTWTFGNMLSLAMPKDYGKARVERKDFPLVPRPFQLMVKHVRTDSGWIPDINAVKQLKVIEKLLPECSRIIAATDASREGELLFRQLYRYLGCSQPVLRLWISSLTEQAVREGMNRMQPLEMYDGLFRAGDSRAKADWLLGMNASYALCRATGLGNHSLGRVQTPVLAAISGRYRDRENHIASDCWHIYVSTAKEGIPFKLRSVDTFHDRGRAEEFHRDCSHAEGLRITTVTRWVKELPPPALYNLGELQKDASRHYGLTVCEVHDIAQSLYEKKLISYPRTSCRTLPPDVSAMLPDIMGKMLAWDGLRAYVRETGIDPTCLPEHVVGGDSAAHPAIIATGLCPGKQELDRREMQVYLLVVGRMLEAFMPPCKVECTTVDAVCAALRFRADTFRIVEQGWQGIFGRKGDIAPESACFLTMPDIFAGETLPVPACSLVRRCGLPPSPYTDAQLVEYMEKTGLGTSSTRAAILRTLLDRKYIRYSGKYIIPTRKGLYIYETVRGMKIADPSLTSGWEAQLEDMEQGNLSQEAFLEDVSRLAGEVTDEIFRLCGSKGRGVQEDGAQ</sequence>
<reference evidence="12 13" key="1">
    <citation type="submission" date="2022-08" db="EMBL/GenBank/DDBJ databases">
        <authorList>
            <person name="Zeman M."/>
            <person name="Kubasova T."/>
        </authorList>
    </citation>
    <scope>NUCLEOTIDE SEQUENCE [LARGE SCALE GENOMIC DNA]</scope>
    <source>
        <strain evidence="12 13">ET62</strain>
    </source>
</reference>
<dbReference type="InterPro" id="IPR013825">
    <property type="entry name" value="Topo_IA_cen_sub2"/>
</dbReference>
<dbReference type="AlphaFoldDB" id="A0AAW5N7V3"/>
<dbReference type="GO" id="GO:0003677">
    <property type="term" value="F:DNA binding"/>
    <property type="evidence" value="ECO:0007669"/>
    <property type="project" value="UniProtKB-KW"/>
</dbReference>
<dbReference type="EMBL" id="JANRHJ010000008">
    <property type="protein sequence ID" value="MCR8874073.1"/>
    <property type="molecule type" value="Genomic_DNA"/>
</dbReference>
<evidence type="ECO:0000256" key="9">
    <source>
        <dbReference type="ARBA" id="ARBA00032235"/>
    </source>
</evidence>
<feature type="domain" description="Topo IA-type catalytic" evidence="11">
    <location>
        <begin position="160"/>
        <end position="580"/>
    </location>
</feature>
<dbReference type="GO" id="GO:0006310">
    <property type="term" value="P:DNA recombination"/>
    <property type="evidence" value="ECO:0007669"/>
    <property type="project" value="TreeGrafter"/>
</dbReference>
<dbReference type="InterPro" id="IPR006171">
    <property type="entry name" value="TOPRIM_dom"/>
</dbReference>
<dbReference type="EC" id="5.6.2.1" evidence="3"/>
<evidence type="ECO:0000259" key="11">
    <source>
        <dbReference type="PROSITE" id="PS52039"/>
    </source>
</evidence>
<dbReference type="RefSeq" id="WP_204430080.1">
    <property type="nucleotide sequence ID" value="NZ_JANRHJ010000008.1"/>
</dbReference>
<dbReference type="InterPro" id="IPR003601">
    <property type="entry name" value="Topo_IA_2"/>
</dbReference>
<dbReference type="Proteomes" id="UP001204579">
    <property type="component" value="Unassembled WGS sequence"/>
</dbReference>
<evidence type="ECO:0000256" key="4">
    <source>
        <dbReference type="ARBA" id="ARBA00023029"/>
    </source>
</evidence>
<dbReference type="InterPro" id="IPR013824">
    <property type="entry name" value="Topo_IA_cen_sub1"/>
</dbReference>
<evidence type="ECO:0000256" key="3">
    <source>
        <dbReference type="ARBA" id="ARBA00012891"/>
    </source>
</evidence>
<keyword evidence="13" id="KW-1185">Reference proteome</keyword>
<dbReference type="PANTHER" id="PTHR11390">
    <property type="entry name" value="PROKARYOTIC DNA TOPOISOMERASE"/>
    <property type="match status" value="1"/>
</dbReference>